<dbReference type="EMBL" id="RZNB01000001">
    <property type="protein sequence ID" value="RWZ52831.1"/>
    <property type="molecule type" value="Genomic_DNA"/>
</dbReference>
<accession>A0A3S4AP53</accession>
<dbReference type="OrthoDB" id="3536539at2"/>
<protein>
    <recommendedName>
        <fullName evidence="3">Adenylyl-sulfate kinase</fullName>
    </recommendedName>
</protein>
<dbReference type="Gene3D" id="3.40.50.300">
    <property type="entry name" value="P-loop containing nucleotide triphosphate hydrolases"/>
    <property type="match status" value="1"/>
</dbReference>
<dbReference type="RefSeq" id="WP_128493674.1">
    <property type="nucleotide sequence ID" value="NZ_RZNB01000001.1"/>
</dbReference>
<keyword evidence="2" id="KW-1185">Reference proteome</keyword>
<evidence type="ECO:0000313" key="1">
    <source>
        <dbReference type="EMBL" id="RWZ52831.1"/>
    </source>
</evidence>
<evidence type="ECO:0000313" key="2">
    <source>
        <dbReference type="Proteomes" id="UP000288547"/>
    </source>
</evidence>
<reference evidence="1 2" key="1">
    <citation type="submission" date="2018-12" db="EMBL/GenBank/DDBJ databases">
        <authorList>
            <person name="Li F."/>
        </authorList>
    </citation>
    <scope>NUCLEOTIDE SEQUENCE [LARGE SCALE GENOMIC DNA]</scope>
    <source>
        <strain evidence="1 2">11W25H-1</strain>
    </source>
</reference>
<dbReference type="SUPFAM" id="SSF52540">
    <property type="entry name" value="P-loop containing nucleoside triphosphate hydrolases"/>
    <property type="match status" value="1"/>
</dbReference>
<sequence>MTRDTPPFDPRPRAGWADVAKGVCIILVVLASRSPARKPLASVGREEGRKRMRPLVLSGGPAVGKSTCGRRLAEEHIRGAFIDADDIRQLVVAGDATLWSGAEGREQHVLAARNVASLARNFVAAGFAVTIADVVTAEALAAYRADLPGCLVVHLAVPLEEARVRAATRTVYLTDDEFDLLHDLVSSPPEVDVVLDVTGFTIEEQTDAIRAAWASAGPAAD</sequence>
<gene>
    <name evidence="1" type="ORF">ELQ90_02485</name>
</gene>
<dbReference type="InterPro" id="IPR027417">
    <property type="entry name" value="P-loop_NTPase"/>
</dbReference>
<dbReference type="AlphaFoldDB" id="A0A3S4AP53"/>
<proteinExistence type="predicted"/>
<evidence type="ECO:0008006" key="3">
    <source>
        <dbReference type="Google" id="ProtNLM"/>
    </source>
</evidence>
<comment type="caution">
    <text evidence="1">The sequence shown here is derived from an EMBL/GenBank/DDBJ whole genome shotgun (WGS) entry which is preliminary data.</text>
</comment>
<organism evidence="1 2">
    <name type="scientific">Labedella phragmitis</name>
    <dbReference type="NCBI Taxonomy" id="2498849"/>
    <lineage>
        <taxon>Bacteria</taxon>
        <taxon>Bacillati</taxon>
        <taxon>Actinomycetota</taxon>
        <taxon>Actinomycetes</taxon>
        <taxon>Micrococcales</taxon>
        <taxon>Microbacteriaceae</taxon>
        <taxon>Labedella</taxon>
    </lineage>
</organism>
<name>A0A3S4AP53_9MICO</name>
<dbReference type="Proteomes" id="UP000288547">
    <property type="component" value="Unassembled WGS sequence"/>
</dbReference>